<comment type="caution">
    <text evidence="1">The sequence shown here is derived from an EMBL/GenBank/DDBJ whole genome shotgun (WGS) entry which is preliminary data.</text>
</comment>
<dbReference type="RefSeq" id="WP_379722052.1">
    <property type="nucleotide sequence ID" value="NZ_JBHRYJ010000001.1"/>
</dbReference>
<proteinExistence type="predicted"/>
<keyword evidence="2" id="KW-1185">Reference proteome</keyword>
<gene>
    <name evidence="1" type="ORF">ACFOOQ_03985</name>
</gene>
<dbReference type="EMBL" id="JBHRYJ010000001">
    <property type="protein sequence ID" value="MFC3674690.1"/>
    <property type="molecule type" value="Genomic_DNA"/>
</dbReference>
<evidence type="ECO:0000313" key="1">
    <source>
        <dbReference type="EMBL" id="MFC3674690.1"/>
    </source>
</evidence>
<organism evidence="1 2">
    <name type="scientific">Ferrovibrio xuzhouensis</name>
    <dbReference type="NCBI Taxonomy" id="1576914"/>
    <lineage>
        <taxon>Bacteria</taxon>
        <taxon>Pseudomonadati</taxon>
        <taxon>Pseudomonadota</taxon>
        <taxon>Alphaproteobacteria</taxon>
        <taxon>Rhodospirillales</taxon>
        <taxon>Rhodospirillaceae</taxon>
        <taxon>Ferrovibrio</taxon>
    </lineage>
</organism>
<accession>A0ABV7VB58</accession>
<dbReference type="Proteomes" id="UP001595711">
    <property type="component" value="Unassembled WGS sequence"/>
</dbReference>
<evidence type="ECO:0000313" key="2">
    <source>
        <dbReference type="Proteomes" id="UP001595711"/>
    </source>
</evidence>
<reference evidence="2" key="1">
    <citation type="journal article" date="2019" name="Int. J. Syst. Evol. Microbiol.">
        <title>The Global Catalogue of Microorganisms (GCM) 10K type strain sequencing project: providing services to taxonomists for standard genome sequencing and annotation.</title>
        <authorList>
            <consortium name="The Broad Institute Genomics Platform"/>
            <consortium name="The Broad Institute Genome Sequencing Center for Infectious Disease"/>
            <person name="Wu L."/>
            <person name="Ma J."/>
        </authorList>
    </citation>
    <scope>NUCLEOTIDE SEQUENCE [LARGE SCALE GENOMIC DNA]</scope>
    <source>
        <strain evidence="2">KCTC 42182</strain>
    </source>
</reference>
<sequence length="100" mass="11581">MGTLQNAESWTDEGRARRLGHHQATVEILHEKLSNLIVDARFLKKSEIVKSLSRILEVSGKQVEMNRRDDEKIEAWRKDLEERRAERRSGQAVTQEAVQS</sequence>
<name>A0ABV7VB58_9PROT</name>
<protein>
    <submittedName>
        <fullName evidence="1">Uncharacterized protein</fullName>
    </submittedName>
</protein>